<dbReference type="NCBIfam" id="TIGR01728">
    <property type="entry name" value="SsuA_fam"/>
    <property type="match status" value="1"/>
</dbReference>
<keyword evidence="3" id="KW-0813">Transport</keyword>
<feature type="domain" description="Solute-binding protein family 3/N-terminal" evidence="7">
    <location>
        <begin position="3"/>
        <end position="220"/>
    </location>
</feature>
<evidence type="ECO:0000256" key="5">
    <source>
        <dbReference type="ARBA" id="ARBA00055538"/>
    </source>
</evidence>
<keyword evidence="4" id="KW-0732">Signal</keyword>
<dbReference type="PANTHER" id="PTHR30024:SF42">
    <property type="entry name" value="ALIPHATIC SULFONATES-BINDING PROTEIN-RELATED"/>
    <property type="match status" value="1"/>
</dbReference>
<evidence type="ECO:0000256" key="4">
    <source>
        <dbReference type="ARBA" id="ARBA00022729"/>
    </source>
</evidence>
<comment type="function">
    <text evidence="5">Part of a binding-protein-dependent transport system for aliphatic sulfonates. Putative binding protein.</text>
</comment>
<dbReference type="SUPFAM" id="SSF53850">
    <property type="entry name" value="Periplasmic binding protein-like II"/>
    <property type="match status" value="1"/>
</dbReference>
<dbReference type="RefSeq" id="WP_330481963.1">
    <property type="nucleotide sequence ID" value="NZ_JAZBJZ010000004.1"/>
</dbReference>
<keyword evidence="9" id="KW-1185">Reference proteome</keyword>
<dbReference type="Pfam" id="PF09084">
    <property type="entry name" value="NMT1"/>
    <property type="match status" value="1"/>
</dbReference>
<dbReference type="InterPro" id="IPR001638">
    <property type="entry name" value="Solute-binding_3/MltF_N"/>
</dbReference>
<sequence length="293" mass="32534">MKKVRIGYQKFNTLNILKSRGELEKALKPLGITVEWNEFAAGPQLLEALNVGSIDFGHAADTPPIVAQAAGTPLVYVAHEPPYPKGLAVVVRKDSPIQSVKDLKGKKIAIGKGWNVFNLLLAALEKEGLSLADIEPVFVSTAADAQAAFQQGSVDVFGIWDPFYAVVERKLEIRTLIDGSEIVNNPTFYLASRTFAEQQPKLVKTILQEVQKIDDWANTNPREVAEFLAPQLKVEVEDLERATKRREYGVRPITEKAIADQQQIADRFFRLKLIPKAISIKESVVQTNFVEKG</sequence>
<accession>A0AAW9PWB2</accession>
<name>A0AAW9PWB2_9CYAN</name>
<dbReference type="PANTHER" id="PTHR30024">
    <property type="entry name" value="ALIPHATIC SULFONATES-BINDING PROTEIN-RELATED"/>
    <property type="match status" value="1"/>
</dbReference>
<dbReference type="GO" id="GO:0016020">
    <property type="term" value="C:membrane"/>
    <property type="evidence" value="ECO:0007669"/>
    <property type="project" value="InterPro"/>
</dbReference>
<comment type="caution">
    <text evidence="8">The sequence shown here is derived from an EMBL/GenBank/DDBJ whole genome shotgun (WGS) entry which is preliminary data.</text>
</comment>
<dbReference type="CDD" id="cd13557">
    <property type="entry name" value="PBP2_SsuA"/>
    <property type="match status" value="1"/>
</dbReference>
<dbReference type="SMART" id="SM00062">
    <property type="entry name" value="PBPb"/>
    <property type="match status" value="1"/>
</dbReference>
<dbReference type="GO" id="GO:0042626">
    <property type="term" value="F:ATPase-coupled transmembrane transporter activity"/>
    <property type="evidence" value="ECO:0007669"/>
    <property type="project" value="InterPro"/>
</dbReference>
<evidence type="ECO:0000313" key="8">
    <source>
        <dbReference type="EMBL" id="MEE3715540.1"/>
    </source>
</evidence>
<evidence type="ECO:0000259" key="7">
    <source>
        <dbReference type="SMART" id="SM00062"/>
    </source>
</evidence>
<organism evidence="8 9">
    <name type="scientific">Tumidithrix elongata BACA0141</name>
    <dbReference type="NCBI Taxonomy" id="2716417"/>
    <lineage>
        <taxon>Bacteria</taxon>
        <taxon>Bacillati</taxon>
        <taxon>Cyanobacteriota</taxon>
        <taxon>Cyanophyceae</taxon>
        <taxon>Pseudanabaenales</taxon>
        <taxon>Pseudanabaenaceae</taxon>
        <taxon>Tumidithrix</taxon>
        <taxon>Tumidithrix elongata</taxon>
    </lineage>
</organism>
<dbReference type="Proteomes" id="UP001333818">
    <property type="component" value="Unassembled WGS sequence"/>
</dbReference>
<evidence type="ECO:0000256" key="3">
    <source>
        <dbReference type="ARBA" id="ARBA00022448"/>
    </source>
</evidence>
<comment type="similarity">
    <text evidence="2">Belongs to the bacterial solute-binding protein SsuA/TauA family.</text>
</comment>
<dbReference type="InterPro" id="IPR010067">
    <property type="entry name" value="ABC_SsuA_sub-bd"/>
</dbReference>
<dbReference type="EMBL" id="JAZBJZ010000004">
    <property type="protein sequence ID" value="MEE3715540.1"/>
    <property type="molecule type" value="Genomic_DNA"/>
</dbReference>
<evidence type="ECO:0000256" key="6">
    <source>
        <dbReference type="ARBA" id="ARBA00070228"/>
    </source>
</evidence>
<reference evidence="8" key="1">
    <citation type="submission" date="2024-01" db="EMBL/GenBank/DDBJ databases">
        <title>Bank of Algae and Cyanobacteria of the Azores (BACA) strain genomes.</title>
        <authorList>
            <person name="Luz R."/>
            <person name="Cordeiro R."/>
            <person name="Fonseca A."/>
            <person name="Goncalves V."/>
        </authorList>
    </citation>
    <scope>NUCLEOTIDE SEQUENCE</scope>
    <source>
        <strain evidence="8">BACA0141</strain>
    </source>
</reference>
<evidence type="ECO:0000313" key="9">
    <source>
        <dbReference type="Proteomes" id="UP001333818"/>
    </source>
</evidence>
<dbReference type="FunFam" id="3.40.190.10:FF:000050">
    <property type="entry name" value="Sulfonate ABC transporter substrate-binding protein"/>
    <property type="match status" value="1"/>
</dbReference>
<evidence type="ECO:0000256" key="1">
    <source>
        <dbReference type="ARBA" id="ARBA00004418"/>
    </source>
</evidence>
<evidence type="ECO:0000256" key="2">
    <source>
        <dbReference type="ARBA" id="ARBA00010742"/>
    </source>
</evidence>
<dbReference type="Gene3D" id="3.40.190.10">
    <property type="entry name" value="Periplasmic binding protein-like II"/>
    <property type="match status" value="2"/>
</dbReference>
<dbReference type="InterPro" id="IPR015168">
    <property type="entry name" value="SsuA/THI5"/>
</dbReference>
<dbReference type="AlphaFoldDB" id="A0AAW9PWB2"/>
<dbReference type="GO" id="GO:0042597">
    <property type="term" value="C:periplasmic space"/>
    <property type="evidence" value="ECO:0007669"/>
    <property type="project" value="UniProtKB-SubCell"/>
</dbReference>
<gene>
    <name evidence="8" type="ORF">V2H45_02135</name>
</gene>
<comment type="subcellular location">
    <subcellularLocation>
        <location evidence="1">Periplasm</location>
    </subcellularLocation>
</comment>
<proteinExistence type="inferred from homology"/>
<protein>
    <recommendedName>
        <fullName evidence="6">Putative aliphatic sulfonates-binding protein</fullName>
    </recommendedName>
</protein>